<keyword evidence="3" id="KW-1185">Reference proteome</keyword>
<evidence type="ECO:0000313" key="3">
    <source>
        <dbReference type="Proteomes" id="UP000196759"/>
    </source>
</evidence>
<proteinExistence type="predicted"/>
<dbReference type="Proteomes" id="UP000196759">
    <property type="component" value="Chromosome"/>
</dbReference>
<sequence>MNEFLEPESFNLDNLFDNAKYTVPVYQRPYSWSEKEVKKLLNDIFLIFDNKDNLQNEELILFMGTLFLRVGKNIGNKYTEYEIVDGQQRITTFTLILMVLLNYFYQKEVYTEEISKIENFFWKKNNSRKKDKEKRVLTLGSIDQKILNELFNELYDKKDILEFIENKENNLDIDEITKNLLKNILFIDKFLKEKYNSEDSIEEYLDFFDFFETNIRLIAIKVNINLMKLFSIFESINAKGKKLEEVDLIKNYIFQNIKEENYKEYLEKWGNLIIETSDNLMDYIIVYVRANMSYYRNNIKLENFKKIIEEDAKNYYQTTENDETIKKFIDDLSKNSIYYRVLYEKVLSKDILEKISKKILVFFEMNRIMEYSHTKALYFKLLTLYKENKISEEIFLNIAAEAFKFILTYQSIGSRESKRTIGIFVDVQNKIYNFLNKNNFQKNIEIEIKNVFYREIKKQIIDNESLSKSIVASATYHKYPKVIKILLAYLEAYGEKGLDYDKFYTLLNSIENLQLDHILPQNPKKDDNNFSYYIENEKVEFKEFQDFNEKRKDLPLLADDFYKEYLNQIGNIRLTWAKENKNKSNKVLYQNNILLREDDKKINTYKQIKKRQKELIDEILSKNILLSSDNINIQETIKDEIVLKFFEESRDYKKIEPIFLKIFDNKIPLNDYSYINLLVEFYQNIYENEKDKFLRIAKNNYKLPKAKRIYISTDETLIKNKRNIEETVFYEINFSSKRILKIIFNLKNEMNLEDLEIILRDK</sequence>
<dbReference type="PANTHER" id="PTHR35149:SF1">
    <property type="entry name" value="DUF5655 DOMAIN-CONTAINING PROTEIN"/>
    <property type="match status" value="1"/>
</dbReference>
<feature type="domain" description="GmrSD restriction endonucleases N-terminal" evidence="1">
    <location>
        <begin position="13"/>
        <end position="254"/>
    </location>
</feature>
<dbReference type="AlphaFoldDB" id="A0A1Z3CIV4"/>
<dbReference type="EMBL" id="CP021934">
    <property type="protein sequence ID" value="ASC02676.1"/>
    <property type="molecule type" value="Genomic_DNA"/>
</dbReference>
<dbReference type="Pfam" id="PF03235">
    <property type="entry name" value="GmrSD_N"/>
    <property type="match status" value="1"/>
</dbReference>
<reference evidence="2 3" key="1">
    <citation type="submission" date="2017-06" db="EMBL/GenBank/DDBJ databases">
        <title>Draft genome sequence of Fusobacterium nucleatum subsp. polymorphum KCOM 1260 (=ChDC F218).</title>
        <authorList>
            <person name="Kook J.-K."/>
            <person name="Park S.-N."/>
            <person name="Lim Y.K."/>
            <person name="Roh H."/>
        </authorList>
    </citation>
    <scope>NUCLEOTIDE SEQUENCE [LARGE SCALE GENOMIC DNA]</scope>
    <source>
        <strain evidence="3">KCOM 1260 (ChDC F218)</strain>
    </source>
</reference>
<dbReference type="RefSeq" id="WP_088337058.1">
    <property type="nucleotide sequence ID" value="NZ_CP021934.1"/>
</dbReference>
<dbReference type="InterPro" id="IPR004919">
    <property type="entry name" value="GmrSD_N"/>
</dbReference>
<accession>A0A1Z3CIV4</accession>
<protein>
    <recommendedName>
        <fullName evidence="1">GmrSD restriction endonucleases N-terminal domain-containing protein</fullName>
    </recommendedName>
</protein>
<evidence type="ECO:0000313" key="2">
    <source>
        <dbReference type="EMBL" id="ASC02676.1"/>
    </source>
</evidence>
<name>A0A1Z3CIV4_FUSNP</name>
<dbReference type="PANTHER" id="PTHR35149">
    <property type="entry name" value="SLL5132 PROTEIN"/>
    <property type="match status" value="1"/>
</dbReference>
<evidence type="ECO:0000259" key="1">
    <source>
        <dbReference type="Pfam" id="PF03235"/>
    </source>
</evidence>
<organism evidence="2 3">
    <name type="scientific">Fusobacterium nucleatum subsp. polymorphum</name>
    <name type="common">Fusobacterium polymorphum</name>
    <dbReference type="NCBI Taxonomy" id="76857"/>
    <lineage>
        <taxon>Bacteria</taxon>
        <taxon>Fusobacteriati</taxon>
        <taxon>Fusobacteriota</taxon>
        <taxon>Fusobacteriia</taxon>
        <taxon>Fusobacteriales</taxon>
        <taxon>Fusobacteriaceae</taxon>
        <taxon>Fusobacterium</taxon>
    </lineage>
</organism>
<gene>
    <name evidence="2" type="ORF">CBG50_04750</name>
</gene>